<dbReference type="InterPro" id="IPR001563">
    <property type="entry name" value="Peptidase_S10"/>
</dbReference>
<keyword evidence="8" id="KW-0496">Mitochondrion</keyword>
<comment type="subcellular location">
    <subcellularLocation>
        <location evidence="1">Membrane</location>
        <topology evidence="1">Multi-pass membrane protein</topology>
    </subcellularLocation>
    <subcellularLocation>
        <location evidence="2">Mitochondrion</location>
    </subcellularLocation>
</comment>
<dbReference type="EMBL" id="LHPF02000013">
    <property type="protein sequence ID" value="PSC71790.1"/>
    <property type="molecule type" value="Genomic_DNA"/>
</dbReference>
<dbReference type="PANTHER" id="PTHR11706">
    <property type="entry name" value="SOLUTE CARRIER PROTEIN FAMILY 11 MEMBER"/>
    <property type="match status" value="1"/>
</dbReference>
<keyword evidence="5" id="KW-0813">Transport</keyword>
<dbReference type="GO" id="GO:0034755">
    <property type="term" value="P:iron ion transmembrane transport"/>
    <property type="evidence" value="ECO:0007669"/>
    <property type="project" value="TreeGrafter"/>
</dbReference>
<dbReference type="Proteomes" id="UP000239649">
    <property type="component" value="Unassembled WGS sequence"/>
</dbReference>
<keyword evidence="14" id="KW-1185">Reference proteome</keyword>
<feature type="transmembrane region" description="Helical" evidence="12">
    <location>
        <begin position="1218"/>
        <end position="1241"/>
    </location>
</feature>
<evidence type="ECO:0000256" key="2">
    <source>
        <dbReference type="ARBA" id="ARBA00004173"/>
    </source>
</evidence>
<evidence type="ECO:0000256" key="9">
    <source>
        <dbReference type="ARBA" id="ARBA00023136"/>
    </source>
</evidence>
<evidence type="ECO:0000256" key="7">
    <source>
        <dbReference type="ARBA" id="ARBA00022989"/>
    </source>
</evidence>
<feature type="transmembrane region" description="Helical" evidence="12">
    <location>
        <begin position="1309"/>
        <end position="1332"/>
    </location>
</feature>
<dbReference type="GO" id="GO:0005886">
    <property type="term" value="C:plasma membrane"/>
    <property type="evidence" value="ECO:0007669"/>
    <property type="project" value="TreeGrafter"/>
</dbReference>
<proteinExistence type="inferred from homology"/>
<feature type="transmembrane region" description="Helical" evidence="12">
    <location>
        <begin position="1357"/>
        <end position="1377"/>
    </location>
</feature>
<dbReference type="Pfam" id="PF02297">
    <property type="entry name" value="COX6B"/>
    <property type="match status" value="1"/>
</dbReference>
<protein>
    <submittedName>
        <fullName evidence="13">Solute carrier family 11 member 1</fullName>
    </submittedName>
</protein>
<keyword evidence="9 12" id="KW-0472">Membrane</keyword>
<dbReference type="NCBIfam" id="NF037982">
    <property type="entry name" value="Nramp_1"/>
    <property type="match status" value="1"/>
</dbReference>
<dbReference type="InterPro" id="IPR001046">
    <property type="entry name" value="NRAMP_fam"/>
</dbReference>
<dbReference type="PRINTS" id="PR00447">
    <property type="entry name" value="NATRESASSCMP"/>
</dbReference>
<evidence type="ECO:0000256" key="8">
    <source>
        <dbReference type="ARBA" id="ARBA00023128"/>
    </source>
</evidence>
<evidence type="ECO:0000256" key="3">
    <source>
        <dbReference type="ARBA" id="ARBA00009431"/>
    </source>
</evidence>
<accession>A0A2P6VCG4</accession>
<dbReference type="Pfam" id="PF00450">
    <property type="entry name" value="Peptidase_S10"/>
    <property type="match status" value="1"/>
</dbReference>
<sequence length="1571" mass="161794">MQEARCEVTLSTAKSDPRFPQTNQSKACYVWYNEMYKCYSQKGKEDEACMKIKKDVRAICPDEWLATWEEHRENGTCLQQRRCAVRSPYGVAPQALSAAVPHLPLLVVVASHVAGLVNDWQVTACTAGSDATLPAATSSGYLEADGDRFFYIFYESETGAADTTTPIVLWLQGGPGCASLFGNFFELGPELVDENLDLQPNPGSWARRSALLFIDQPVGAGFSVPGKGRTIPTDELTLAADLYAALQAFFERYPEMQPRPLVVAGESYAGKYVPSIGHFILQQAAVRSNSTLASLNRGSPRLAERRAVPAALRAARPALARPPLFRLAGLAIGNGLTDPVIQVMAHADTAYFQGYIDPRQRLHVMAMQLETVQLITAGFWDEAHALRSRVLETIRSEAGVATLLDMRRYEEYDAQKLVDCYLNLPEVQAALGVDPEGQQFVSCSDAVAEALGPDVMKSVKRLIPDLLAADVPLLLYQGMHDAQDGPASSEAWIHTVEWDRRSQFGMARRHVIRAHHVNASAAAVQRQQAGSSAGSTVAPGLPLPGTQARQLSLRGRAATCLQPSTMKLVSVLGLLALLCAAASCNARPATPFRHFRALLQDASATAIAEALAKGDTSAAAQAIAQAAASGNADAIAAATAVAAASGQADALAQAAAQAASQGGAAQAQAIATAVSDATGQSVTPQQLQQGQTGAVSGAITQGTGKCSSQASSTAGGFSQDASAVASAVSEATANVCGGGNAQAQAQAAAQATATATASAYASAAAQVESSPGCQGCASASGTASAIATAFAKASASAFAEAASQCCGAQAQAIASALSEAVNTAVATATASAAADACASQGGAASASSNAIATAVATATAEAYAEAFASLSQCAATAGAGAGAGAGGGAAGGGAAGGGAAGGGAAGGGGGTGGTGGGGTAQQGQLTACFGFVDQQCCKGGTPQRCVCAGGSQSACQYQKVSDSPLVYAPSFQGQPSQAGRCSAMEAQPSTAGSGEGSTPGAEGAVSARASLQVEQAPSIAGSLSSKALLASQKNLSNAEGASSSSAPELKEDGASSGNDGATAAAAAVDPEATPPWSWRQFAACCGSGLLMSVAYLDPGNLEADIQAGAQTGFALLWWFALVSLCCGTAFQCLSSRLGLVSGKDLAEHCGERWPRGARWFLWLMLEFSIVAVDIQETVGCAQALYMLSKGQLPLWAGCIVVSCSAFVLLLLERRGARWLEALFGALIGLEAVAMAVNFFKAGVPAKEVALGLFRPTLPSNAIMPAVGALGALVMPYNLFFHSAVVNSKRPNPPTPGSLRGVLRYLRLETFLVLLGAFFINLCVICVFAEGFYGTDQEIGLQAAGDLLAERFGEQFKTLWAIGLLAAGQVSTIALTYAGQLVMSGLLRLEVKGWKRMVGTRLAALVPALTVALVSQANNKFDSLNQMLNIVQSIQLPFALIPAIHMASHFDIMGPPGRFATGRLLNLFCAFVSLSVVCINGYFLVLFRQQYLPGGAGVSVGWAFLMAAYYSAIGYYSLGPERMSAWAKPRLQSMRSGASRAGSAAARTAGGLVVWAKGVNWHDPESLLEIHL</sequence>
<feature type="transmembrane region" description="Helical" evidence="12">
    <location>
        <begin position="1192"/>
        <end position="1211"/>
    </location>
</feature>
<dbReference type="GO" id="GO:0005739">
    <property type="term" value="C:mitochondrion"/>
    <property type="evidence" value="ECO:0007669"/>
    <property type="project" value="UniProtKB-SubCell"/>
</dbReference>
<keyword evidence="10" id="KW-1015">Disulfide bond</keyword>
<dbReference type="SUPFAM" id="SSF47694">
    <property type="entry name" value="Cytochrome c oxidase subunit h"/>
    <property type="match status" value="1"/>
</dbReference>
<evidence type="ECO:0000256" key="12">
    <source>
        <dbReference type="SAM" id="Phobius"/>
    </source>
</evidence>
<keyword evidence="7 12" id="KW-1133">Transmembrane helix</keyword>
<dbReference type="SUPFAM" id="SSF53474">
    <property type="entry name" value="alpha/beta-Hydrolases"/>
    <property type="match status" value="1"/>
</dbReference>
<comment type="similarity">
    <text evidence="4">Belongs to the NRAMP (TC 2.A.55) family.</text>
</comment>
<evidence type="ECO:0000256" key="11">
    <source>
        <dbReference type="SAM" id="MobiDB-lite"/>
    </source>
</evidence>
<keyword evidence="6 12" id="KW-0812">Transmembrane</keyword>
<dbReference type="GO" id="GO:0006508">
    <property type="term" value="P:proteolysis"/>
    <property type="evidence" value="ECO:0007669"/>
    <property type="project" value="InterPro"/>
</dbReference>
<evidence type="ECO:0000256" key="4">
    <source>
        <dbReference type="ARBA" id="ARBA00009965"/>
    </source>
</evidence>
<feature type="transmembrane region" description="Helical" evidence="12">
    <location>
        <begin position="1261"/>
        <end position="1280"/>
    </location>
</feature>
<gene>
    <name evidence="13" type="ORF">C2E20_4860</name>
</gene>
<feature type="compositionally biased region" description="Low complexity" evidence="11">
    <location>
        <begin position="1054"/>
        <end position="1069"/>
    </location>
</feature>
<dbReference type="GO" id="GO:0015086">
    <property type="term" value="F:cadmium ion transmembrane transporter activity"/>
    <property type="evidence" value="ECO:0007669"/>
    <property type="project" value="TreeGrafter"/>
</dbReference>
<feature type="region of interest" description="Disordered" evidence="11">
    <location>
        <begin position="968"/>
        <end position="1008"/>
    </location>
</feature>
<feature type="transmembrane region" description="Helical" evidence="12">
    <location>
        <begin position="1463"/>
        <end position="1486"/>
    </location>
</feature>
<evidence type="ECO:0000313" key="13">
    <source>
        <dbReference type="EMBL" id="PSC71790.1"/>
    </source>
</evidence>
<evidence type="ECO:0000256" key="10">
    <source>
        <dbReference type="ARBA" id="ARBA00023157"/>
    </source>
</evidence>
<evidence type="ECO:0000256" key="1">
    <source>
        <dbReference type="ARBA" id="ARBA00004141"/>
    </source>
</evidence>
<dbReference type="NCBIfam" id="TIGR01197">
    <property type="entry name" value="nramp"/>
    <property type="match status" value="1"/>
</dbReference>
<dbReference type="STRING" id="554055.A0A2P6VCG4"/>
<evidence type="ECO:0000256" key="5">
    <source>
        <dbReference type="ARBA" id="ARBA00022448"/>
    </source>
</evidence>
<dbReference type="Pfam" id="PF01566">
    <property type="entry name" value="Nramp"/>
    <property type="match status" value="1"/>
</dbReference>
<dbReference type="GO" id="GO:0004185">
    <property type="term" value="F:serine-type carboxypeptidase activity"/>
    <property type="evidence" value="ECO:0007669"/>
    <property type="project" value="InterPro"/>
</dbReference>
<dbReference type="Gene3D" id="3.40.50.1820">
    <property type="entry name" value="alpha/beta hydrolase"/>
    <property type="match status" value="1"/>
</dbReference>
<feature type="region of interest" description="Disordered" evidence="11">
    <location>
        <begin position="1038"/>
        <end position="1069"/>
    </location>
</feature>
<dbReference type="GO" id="GO:0005384">
    <property type="term" value="F:manganese ion transmembrane transporter activity"/>
    <property type="evidence" value="ECO:0007669"/>
    <property type="project" value="TreeGrafter"/>
</dbReference>
<reference evidence="13 14" key="1">
    <citation type="journal article" date="2018" name="Plant J.">
        <title>Genome sequences of Chlorella sorokiniana UTEX 1602 and Micractinium conductrix SAG 241.80: implications to maltose excretion by a green alga.</title>
        <authorList>
            <person name="Arriola M.B."/>
            <person name="Velmurugan N."/>
            <person name="Zhang Y."/>
            <person name="Plunkett M.H."/>
            <person name="Hondzo H."/>
            <person name="Barney B.M."/>
        </authorList>
    </citation>
    <scope>NUCLEOTIDE SEQUENCE [LARGE SCALE GENOMIC DNA]</scope>
    <source>
        <strain evidence="13 14">SAG 241.80</strain>
    </source>
</reference>
<dbReference type="InterPro" id="IPR048280">
    <property type="entry name" value="COX6B-like"/>
</dbReference>
<dbReference type="CDD" id="cd00926">
    <property type="entry name" value="Cyt_c_Oxidase_VIb"/>
    <property type="match status" value="1"/>
</dbReference>
<feature type="transmembrane region" description="Helical" evidence="12">
    <location>
        <begin position="1498"/>
        <end position="1517"/>
    </location>
</feature>
<comment type="similarity">
    <text evidence="3">Belongs to the peptidase S10 family.</text>
</comment>
<name>A0A2P6VCG4_9CHLO</name>
<evidence type="ECO:0000256" key="6">
    <source>
        <dbReference type="ARBA" id="ARBA00022692"/>
    </source>
</evidence>
<dbReference type="InterPro" id="IPR036549">
    <property type="entry name" value="CX6/COA6-like_sf"/>
</dbReference>
<dbReference type="Gene3D" id="1.10.10.140">
    <property type="entry name" value="Cytochrome c oxidase, subunit VIb"/>
    <property type="match status" value="1"/>
</dbReference>
<comment type="caution">
    <text evidence="13">The sequence shown here is derived from an EMBL/GenBank/DDBJ whole genome shotgun (WGS) entry which is preliminary data.</text>
</comment>
<dbReference type="InterPro" id="IPR018202">
    <property type="entry name" value="Ser_caboxypep_ser_AS"/>
</dbReference>
<dbReference type="PROSITE" id="PS00131">
    <property type="entry name" value="CARBOXYPEPT_SER_SER"/>
    <property type="match status" value="1"/>
</dbReference>
<dbReference type="OrthoDB" id="409173at2759"/>
<dbReference type="PANTHER" id="PTHR11706:SF33">
    <property type="entry name" value="NATURAL RESISTANCE-ASSOCIATED MACROPHAGE PROTEIN 2"/>
    <property type="match status" value="1"/>
</dbReference>
<dbReference type="InterPro" id="IPR029058">
    <property type="entry name" value="AB_hydrolase_fold"/>
</dbReference>
<evidence type="ECO:0000313" key="14">
    <source>
        <dbReference type="Proteomes" id="UP000239649"/>
    </source>
</evidence>
<organism evidence="13 14">
    <name type="scientific">Micractinium conductrix</name>
    <dbReference type="NCBI Taxonomy" id="554055"/>
    <lineage>
        <taxon>Eukaryota</taxon>
        <taxon>Viridiplantae</taxon>
        <taxon>Chlorophyta</taxon>
        <taxon>core chlorophytes</taxon>
        <taxon>Trebouxiophyceae</taxon>
        <taxon>Chlorellales</taxon>
        <taxon>Chlorellaceae</taxon>
        <taxon>Chlorella clade</taxon>
        <taxon>Micractinium</taxon>
    </lineage>
</organism>